<dbReference type="PANTHER" id="PTHR45947">
    <property type="entry name" value="SULFOQUINOVOSYL TRANSFERASE SQD2"/>
    <property type="match status" value="1"/>
</dbReference>
<organism evidence="1 2">
    <name type="scientific">Cystobacter ferrugineus</name>
    <dbReference type="NCBI Taxonomy" id="83449"/>
    <lineage>
        <taxon>Bacteria</taxon>
        <taxon>Pseudomonadati</taxon>
        <taxon>Myxococcota</taxon>
        <taxon>Myxococcia</taxon>
        <taxon>Myxococcales</taxon>
        <taxon>Cystobacterineae</taxon>
        <taxon>Archangiaceae</taxon>
        <taxon>Cystobacter</taxon>
    </lineage>
</organism>
<accession>A0A1L9AXR2</accession>
<keyword evidence="1" id="KW-0808">Transferase</keyword>
<dbReference type="InterPro" id="IPR050194">
    <property type="entry name" value="Glycosyltransferase_grp1"/>
</dbReference>
<comment type="caution">
    <text evidence="1">The sequence shown here is derived from an EMBL/GenBank/DDBJ whole genome shotgun (WGS) entry which is preliminary data.</text>
</comment>
<dbReference type="RefSeq" id="WP_071904275.1">
    <property type="nucleotide sequence ID" value="NZ_MPIN01000017.1"/>
</dbReference>
<dbReference type="OrthoDB" id="5490290at2"/>
<dbReference type="CDD" id="cd03801">
    <property type="entry name" value="GT4_PimA-like"/>
    <property type="match status" value="1"/>
</dbReference>
<dbReference type="PANTHER" id="PTHR45947:SF3">
    <property type="entry name" value="SULFOQUINOVOSYL TRANSFERASE SQD2"/>
    <property type="match status" value="1"/>
</dbReference>
<dbReference type="GO" id="GO:0016758">
    <property type="term" value="F:hexosyltransferase activity"/>
    <property type="evidence" value="ECO:0007669"/>
    <property type="project" value="TreeGrafter"/>
</dbReference>
<protein>
    <submittedName>
        <fullName evidence="1">Glycosyl transferase family 1</fullName>
    </submittedName>
</protein>
<sequence length="334" mass="37317">MPLVVHPHFHRRRTGVTAHTEIVVSELARTSETRALGRHLAAHVPRIAWSELWRRIRQEPVVWHAHRNNEMLFGLLLRLLGRQVRLVYTRHGGNEPGRLTRLLARRAERLITLNAQGAEWMGMPSALIGHGVDLSRFVPPADRDVAWKALGLGGRHGVGVVGRIRPAKGQGDFVEAVRPLLSEFPEWRSVLVGQARGRKDRAWARKLRASTADALVLAGEHANVVPWYQGMDIIVQPSHGESFGMVLLEAMASGCCLVATRLPHVPAIVEHGRTGFLFDPGDVTTLREHLRLLMREPERARAAGRAAAEEARARFGVAHEAQALWHVYQEALER</sequence>
<evidence type="ECO:0000313" key="1">
    <source>
        <dbReference type="EMBL" id="OJH34794.1"/>
    </source>
</evidence>
<dbReference type="EMBL" id="MPIN01000017">
    <property type="protein sequence ID" value="OJH34794.1"/>
    <property type="molecule type" value="Genomic_DNA"/>
</dbReference>
<dbReference type="STRING" id="83449.BON30_42340"/>
<dbReference type="SUPFAM" id="SSF53756">
    <property type="entry name" value="UDP-Glycosyltransferase/glycogen phosphorylase"/>
    <property type="match status" value="1"/>
</dbReference>
<proteinExistence type="predicted"/>
<name>A0A1L9AXR2_9BACT</name>
<dbReference type="Gene3D" id="3.40.50.2000">
    <property type="entry name" value="Glycogen Phosphorylase B"/>
    <property type="match status" value="2"/>
</dbReference>
<keyword evidence="2" id="KW-1185">Reference proteome</keyword>
<reference evidence="2" key="1">
    <citation type="submission" date="2016-11" db="EMBL/GenBank/DDBJ databases">
        <authorList>
            <person name="Shukria A."/>
            <person name="Stevens D.C."/>
        </authorList>
    </citation>
    <scope>NUCLEOTIDE SEQUENCE [LARGE SCALE GENOMIC DNA]</scope>
    <source>
        <strain evidence="2">Cbfe23</strain>
    </source>
</reference>
<dbReference type="Proteomes" id="UP000182229">
    <property type="component" value="Unassembled WGS sequence"/>
</dbReference>
<dbReference type="AlphaFoldDB" id="A0A1L9AXR2"/>
<gene>
    <name evidence="1" type="ORF">BON30_42340</name>
</gene>
<dbReference type="Pfam" id="PF13692">
    <property type="entry name" value="Glyco_trans_1_4"/>
    <property type="match status" value="1"/>
</dbReference>
<evidence type="ECO:0000313" key="2">
    <source>
        <dbReference type="Proteomes" id="UP000182229"/>
    </source>
</evidence>
<reference evidence="1 2" key="2">
    <citation type="submission" date="2016-12" db="EMBL/GenBank/DDBJ databases">
        <title>Draft Genome Sequence of Cystobacter ferrugineus Strain Cbfe23.</title>
        <authorList>
            <person name="Akbar S."/>
            <person name="Dowd S.E."/>
            <person name="Stevens D.C."/>
        </authorList>
    </citation>
    <scope>NUCLEOTIDE SEQUENCE [LARGE SCALE GENOMIC DNA]</scope>
    <source>
        <strain evidence="1 2">Cbfe23</strain>
    </source>
</reference>